<proteinExistence type="predicted"/>
<protein>
    <submittedName>
        <fullName evidence="1">Uncharacterized protein</fullName>
    </submittedName>
</protein>
<organism evidence="1">
    <name type="scientific">Dulem virus 40</name>
    <dbReference type="NCBI Taxonomy" id="3145758"/>
    <lineage>
        <taxon>Viruses</taxon>
        <taxon>Duplodnaviria</taxon>
        <taxon>Heunggongvirae</taxon>
        <taxon>Uroviricota</taxon>
        <taxon>Caudoviricetes</taxon>
    </lineage>
</organism>
<name>A0AAU8AUR3_9CAUD</name>
<dbReference type="EMBL" id="PP511379">
    <property type="protein sequence ID" value="XCD03603.1"/>
    <property type="molecule type" value="Genomic_DNA"/>
</dbReference>
<reference evidence="1" key="1">
    <citation type="submission" date="2024-03" db="EMBL/GenBank/DDBJ databases">
        <title>Diverse circular DNA viruses in blood, oral, and fecal samples of captive lemurs.</title>
        <authorList>
            <person name="Paietta E.N."/>
            <person name="Kraberger S."/>
            <person name="Lund M.C."/>
            <person name="Custer J.M."/>
            <person name="Vargas K.M."/>
            <person name="Ehmke E.E."/>
            <person name="Yoder A.D."/>
            <person name="Varsani A."/>
        </authorList>
    </citation>
    <scope>NUCLEOTIDE SEQUENCE</scope>
    <source>
        <strain evidence="1">Duke_21_1</strain>
    </source>
</reference>
<evidence type="ECO:0000313" key="1">
    <source>
        <dbReference type="EMBL" id="XCD03603.1"/>
    </source>
</evidence>
<sequence length="30" mass="3263">METTALRSCGHGVILRHGAMLPRNSKLISL</sequence>
<accession>A0AAU8AUR3</accession>